<comment type="catalytic activity">
    <reaction evidence="9 10 11">
        <text>adenosine(37) in tRNA + dimethylallyl diphosphate = N(6)-dimethylallyladenosine(37) in tRNA + diphosphate</text>
        <dbReference type="Rhea" id="RHEA:26482"/>
        <dbReference type="Rhea" id="RHEA-COMP:10162"/>
        <dbReference type="Rhea" id="RHEA-COMP:10375"/>
        <dbReference type="ChEBI" id="CHEBI:33019"/>
        <dbReference type="ChEBI" id="CHEBI:57623"/>
        <dbReference type="ChEBI" id="CHEBI:74411"/>
        <dbReference type="ChEBI" id="CHEBI:74415"/>
        <dbReference type="EC" id="2.5.1.75"/>
    </reaction>
</comment>
<keyword evidence="4 10" id="KW-0808">Transferase</keyword>
<name>A0A1F5RWB9_9BACT</name>
<dbReference type="EC" id="2.5.1.75" evidence="10"/>
<keyword evidence="8 10" id="KW-0460">Magnesium</keyword>
<evidence type="ECO:0000256" key="10">
    <source>
        <dbReference type="HAMAP-Rule" id="MF_00185"/>
    </source>
</evidence>
<evidence type="ECO:0000256" key="2">
    <source>
        <dbReference type="ARBA" id="ARBA00003213"/>
    </source>
</evidence>
<comment type="cofactor">
    <cofactor evidence="1 10">
        <name>Mg(2+)</name>
        <dbReference type="ChEBI" id="CHEBI:18420"/>
    </cofactor>
</comment>
<feature type="site" description="Interaction with substrate tRNA" evidence="10">
    <location>
        <position position="121"/>
    </location>
</feature>
<evidence type="ECO:0000256" key="8">
    <source>
        <dbReference type="ARBA" id="ARBA00022842"/>
    </source>
</evidence>
<dbReference type="InterPro" id="IPR027417">
    <property type="entry name" value="P-loop_NTPase"/>
</dbReference>
<dbReference type="InterPro" id="IPR018022">
    <property type="entry name" value="IPT"/>
</dbReference>
<comment type="caution">
    <text evidence="10">Lacks conserved residue(s) required for the propagation of feature annotation.</text>
</comment>
<evidence type="ECO:0000256" key="1">
    <source>
        <dbReference type="ARBA" id="ARBA00001946"/>
    </source>
</evidence>
<dbReference type="Gene3D" id="3.40.50.300">
    <property type="entry name" value="P-loop containing nucleotide triphosphate hydrolases"/>
    <property type="match status" value="1"/>
</dbReference>
<dbReference type="PANTHER" id="PTHR11088">
    <property type="entry name" value="TRNA DIMETHYLALLYLTRANSFERASE"/>
    <property type="match status" value="1"/>
</dbReference>
<comment type="function">
    <text evidence="2 10 12">Catalyzes the transfer of a dimethylallyl group onto the adenine at position 37 in tRNAs that read codons beginning with uridine, leading to the formation of N6-(dimethylallyl)adenosine (i(6)A).</text>
</comment>
<dbReference type="AlphaFoldDB" id="A0A1F5RWB9"/>
<comment type="caution">
    <text evidence="14">The sequence shown here is derived from an EMBL/GenBank/DDBJ whole genome shotgun (WGS) entry which is preliminary data.</text>
</comment>
<dbReference type="GO" id="GO:0006400">
    <property type="term" value="P:tRNA modification"/>
    <property type="evidence" value="ECO:0007669"/>
    <property type="project" value="TreeGrafter"/>
</dbReference>
<feature type="site" description="Interaction with substrate tRNA" evidence="10">
    <location>
        <position position="154"/>
    </location>
</feature>
<evidence type="ECO:0000256" key="4">
    <source>
        <dbReference type="ARBA" id="ARBA00022679"/>
    </source>
</evidence>
<dbReference type="InterPro" id="IPR039657">
    <property type="entry name" value="Dimethylallyltransferase"/>
</dbReference>
<dbReference type="HAMAP" id="MF_00185">
    <property type="entry name" value="IPP_trans"/>
    <property type="match status" value="1"/>
</dbReference>
<dbReference type="Proteomes" id="UP000178682">
    <property type="component" value="Unassembled WGS sequence"/>
</dbReference>
<sequence length="336" mass="38739">MKNKDNNKLLVILGPTAAGKTKLAVKLAHKFNGEIVSADSRQVYRGMDVGTGKDLQDYVLPVRKSIKSKVHKVNTAKIPHHCIDIVSPKTEFNLAKYQRLAYKAINDILRRGKLPILVGGTGLYLQAVVDGYNLGGAHPHTIKGAGVKPDKKLRASLEKKSVVELRKILKKLDQQFKMQPDNKRYLIRYIEMVKKTKMPLKKLLTASGSQYDCLILGINLPRPEINKRVDERLMVRIKKQGMMEEVKRLHKEGVNWQRLENFGLEYKFVSQYLQGKMDKDEMIAKLAVASHQFAKRQMTWWRRLERQGREIRWVDNYKIAKELIKHWLKKSTGSNM</sequence>
<feature type="binding site" evidence="10">
    <location>
        <begin position="14"/>
        <end position="21"/>
    </location>
    <ligand>
        <name>ATP</name>
        <dbReference type="ChEBI" id="CHEBI:30616"/>
    </ligand>
</feature>
<dbReference type="GO" id="GO:0005524">
    <property type="term" value="F:ATP binding"/>
    <property type="evidence" value="ECO:0007669"/>
    <property type="project" value="UniProtKB-UniRule"/>
</dbReference>
<keyword evidence="6 10" id="KW-0547">Nucleotide-binding</keyword>
<keyword evidence="7 10" id="KW-0067">ATP-binding</keyword>
<comment type="similarity">
    <text evidence="3 10 13">Belongs to the IPP transferase family.</text>
</comment>
<evidence type="ECO:0000313" key="14">
    <source>
        <dbReference type="EMBL" id="OGF18720.1"/>
    </source>
</evidence>
<dbReference type="Pfam" id="PF01715">
    <property type="entry name" value="IPPT"/>
    <property type="match status" value="1"/>
</dbReference>
<dbReference type="PANTHER" id="PTHR11088:SF60">
    <property type="entry name" value="TRNA DIMETHYLALLYLTRANSFERASE"/>
    <property type="match status" value="1"/>
</dbReference>
<comment type="subunit">
    <text evidence="10">Monomer.</text>
</comment>
<proteinExistence type="inferred from homology"/>
<gene>
    <name evidence="10" type="primary">miaA</name>
    <name evidence="14" type="ORF">A3G56_03075</name>
</gene>
<evidence type="ECO:0000256" key="5">
    <source>
        <dbReference type="ARBA" id="ARBA00022694"/>
    </source>
</evidence>
<evidence type="ECO:0000313" key="15">
    <source>
        <dbReference type="Proteomes" id="UP000178682"/>
    </source>
</evidence>
<evidence type="ECO:0000256" key="7">
    <source>
        <dbReference type="ARBA" id="ARBA00022840"/>
    </source>
</evidence>
<evidence type="ECO:0000256" key="3">
    <source>
        <dbReference type="ARBA" id="ARBA00005842"/>
    </source>
</evidence>
<dbReference type="EMBL" id="MFFX01000041">
    <property type="protein sequence ID" value="OGF18720.1"/>
    <property type="molecule type" value="Genomic_DNA"/>
</dbReference>
<feature type="binding site" evidence="10">
    <location>
        <begin position="16"/>
        <end position="21"/>
    </location>
    <ligand>
        <name>substrate</name>
    </ligand>
</feature>
<evidence type="ECO:0000256" key="13">
    <source>
        <dbReference type="RuleBase" id="RU003785"/>
    </source>
</evidence>
<accession>A0A1F5RWB9</accession>
<dbReference type="Gene3D" id="1.10.20.140">
    <property type="match status" value="1"/>
</dbReference>
<reference evidence="14 15" key="1">
    <citation type="journal article" date="2016" name="Nat. Commun.">
        <title>Thousands of microbial genomes shed light on interconnected biogeochemical processes in an aquifer system.</title>
        <authorList>
            <person name="Anantharaman K."/>
            <person name="Brown C.T."/>
            <person name="Hug L.A."/>
            <person name="Sharon I."/>
            <person name="Castelle C.J."/>
            <person name="Probst A.J."/>
            <person name="Thomas B.C."/>
            <person name="Singh A."/>
            <person name="Wilkins M.J."/>
            <person name="Karaoz U."/>
            <person name="Brodie E.L."/>
            <person name="Williams K.H."/>
            <person name="Hubbard S.S."/>
            <person name="Banfield J.F."/>
        </authorList>
    </citation>
    <scope>NUCLEOTIDE SEQUENCE [LARGE SCALE GENOMIC DNA]</scope>
</reference>
<dbReference type="GO" id="GO:0052381">
    <property type="term" value="F:tRNA dimethylallyltransferase activity"/>
    <property type="evidence" value="ECO:0007669"/>
    <property type="project" value="UniProtKB-UniRule"/>
</dbReference>
<keyword evidence="5 10" id="KW-0819">tRNA processing</keyword>
<protein>
    <recommendedName>
        <fullName evidence="10">tRNA dimethylallyltransferase</fullName>
        <ecNumber evidence="10">2.5.1.75</ecNumber>
    </recommendedName>
    <alternativeName>
        <fullName evidence="10">Dimethylallyl diphosphate:tRNA dimethylallyltransferase</fullName>
        <shortName evidence="10">DMAPP:tRNA dimethylallyltransferase</shortName>
        <shortName evidence="10">DMATase</shortName>
    </alternativeName>
    <alternativeName>
        <fullName evidence="10">Isopentenyl-diphosphate:tRNA isopentenyltransferase</fullName>
        <shortName evidence="10">IPP transferase</shortName>
        <shortName evidence="10">IPPT</shortName>
        <shortName evidence="10">IPTase</shortName>
    </alternativeName>
</protein>
<organism evidence="14 15">
    <name type="scientific">Candidatus Falkowbacteria bacterium RIFCSPLOWO2_12_FULL_45_10</name>
    <dbReference type="NCBI Taxonomy" id="1797990"/>
    <lineage>
        <taxon>Bacteria</taxon>
        <taxon>Candidatus Falkowiibacteriota</taxon>
    </lineage>
</organism>
<evidence type="ECO:0000256" key="12">
    <source>
        <dbReference type="RuleBase" id="RU003784"/>
    </source>
</evidence>
<dbReference type="NCBIfam" id="TIGR00174">
    <property type="entry name" value="miaA"/>
    <property type="match status" value="1"/>
</dbReference>
<evidence type="ECO:0000256" key="11">
    <source>
        <dbReference type="RuleBase" id="RU003783"/>
    </source>
</evidence>
<evidence type="ECO:0000256" key="9">
    <source>
        <dbReference type="ARBA" id="ARBA00049563"/>
    </source>
</evidence>
<feature type="region of interest" description="Interaction with substrate tRNA" evidence="10">
    <location>
        <begin position="39"/>
        <end position="42"/>
    </location>
</feature>
<evidence type="ECO:0000256" key="6">
    <source>
        <dbReference type="ARBA" id="ARBA00022741"/>
    </source>
</evidence>
<dbReference type="SUPFAM" id="SSF52540">
    <property type="entry name" value="P-loop containing nucleoside triphosphate hydrolases"/>
    <property type="match status" value="1"/>
</dbReference>